<dbReference type="Pfam" id="PF05816">
    <property type="entry name" value="TelA"/>
    <property type="match status" value="1"/>
</dbReference>
<organism evidence="4 5">
    <name type="scientific">Kineothrix alysoides</name>
    <dbReference type="NCBI Taxonomy" id="1469948"/>
    <lineage>
        <taxon>Bacteria</taxon>
        <taxon>Bacillati</taxon>
        <taxon>Bacillota</taxon>
        <taxon>Clostridia</taxon>
        <taxon>Lachnospirales</taxon>
        <taxon>Lachnospiraceae</taxon>
        <taxon>Kineothrix</taxon>
    </lineage>
</organism>
<evidence type="ECO:0000256" key="1">
    <source>
        <dbReference type="ARBA" id="ARBA00005541"/>
    </source>
</evidence>
<sequence length="386" mass="43287">MAMEENRNEVPVLTFSPFEEMAKEPEAPAVVLSSGAGKPEQIEVLDESTFTPEERRMVDDFASKIDLNNSTIILQYGAGAQKKIADFSETALSNVRSKDLGEIGELLSSVVYELKKFDEEEEKGFLGVFKKGSNKIASIKSKYDKAEVNIGKICSVLEDHQIQLLKDTAMLDKMYDLNKNYFKELSMYILAGKKKLGKVRQEELPALMSRAQASNLPEDAQAVNDFVAQCDRFEKKIHDLELTRMVSIQMAPQIRLVQSNDTIMSEKIQSTLVNTIPLWKSQMVLALGITHSSQAAQAQREVTNMTNELLKKNAAVLKVATVETAKEAERSIVDIATLKQTNESLISTLDEVVRIQAEGRQKRREAEVELARIEGELKNRLLQMQV</sequence>
<accession>A0A4R1R675</accession>
<evidence type="ECO:0000313" key="4">
    <source>
        <dbReference type="EMBL" id="TCL61055.1"/>
    </source>
</evidence>
<dbReference type="PANTHER" id="PTHR38432:SF1">
    <property type="entry name" value="TELA-LIKE PROTEIN SAOUHSC_01408"/>
    <property type="match status" value="1"/>
</dbReference>
<comment type="caution">
    <text evidence="4">The sequence shown here is derived from an EMBL/GenBank/DDBJ whole genome shotgun (WGS) entry which is preliminary data.</text>
</comment>
<dbReference type="AlphaFoldDB" id="A0A4R1R675"/>
<gene>
    <name evidence="4" type="ORF">EDD76_101152</name>
</gene>
<dbReference type="RefSeq" id="WP_031391295.1">
    <property type="nucleotide sequence ID" value="NZ_JPNB01000002.1"/>
</dbReference>
<proteinExistence type="inferred from homology"/>
<dbReference type="OrthoDB" id="9768858at2"/>
<name>A0A4R1R675_9FIRM</name>
<reference evidence="4 5" key="1">
    <citation type="submission" date="2019-03" db="EMBL/GenBank/DDBJ databases">
        <title>Genomic Encyclopedia of Type Strains, Phase IV (KMG-IV): sequencing the most valuable type-strain genomes for metagenomic binning, comparative biology and taxonomic classification.</title>
        <authorList>
            <person name="Goeker M."/>
        </authorList>
    </citation>
    <scope>NUCLEOTIDE SEQUENCE [LARGE SCALE GENOMIC DNA]</scope>
    <source>
        <strain evidence="4 5">DSM 100556</strain>
    </source>
</reference>
<keyword evidence="5" id="KW-1185">Reference proteome</keyword>
<comment type="similarity">
    <text evidence="1 2">Belongs to the TelA family.</text>
</comment>
<dbReference type="STRING" id="1469948.GCA_000732725_02617"/>
<dbReference type="EMBL" id="SLUO01000001">
    <property type="protein sequence ID" value="TCL61055.1"/>
    <property type="molecule type" value="Genomic_DNA"/>
</dbReference>
<dbReference type="InterPro" id="IPR008863">
    <property type="entry name" value="Toxic_anion-R_TelA"/>
</dbReference>
<feature type="coiled-coil region" evidence="3">
    <location>
        <begin position="356"/>
        <end position="383"/>
    </location>
</feature>
<dbReference type="PIRSF" id="PIRSF026508">
    <property type="entry name" value="TelA"/>
    <property type="match status" value="1"/>
</dbReference>
<dbReference type="Proteomes" id="UP000295718">
    <property type="component" value="Unassembled WGS sequence"/>
</dbReference>
<protein>
    <submittedName>
        <fullName evidence="4">Uncharacterized protein YaaN involved in tellurite resistance</fullName>
    </submittedName>
</protein>
<evidence type="ECO:0000256" key="2">
    <source>
        <dbReference type="PIRNR" id="PIRNR026508"/>
    </source>
</evidence>
<keyword evidence="3" id="KW-0175">Coiled coil</keyword>
<evidence type="ECO:0000313" key="5">
    <source>
        <dbReference type="Proteomes" id="UP000295718"/>
    </source>
</evidence>
<dbReference type="PANTHER" id="PTHR38432">
    <property type="entry name" value="TELA-LIKE PROTEIN SAOUHSC_01408"/>
    <property type="match status" value="1"/>
</dbReference>
<evidence type="ECO:0000256" key="3">
    <source>
        <dbReference type="SAM" id="Coils"/>
    </source>
</evidence>